<dbReference type="SUPFAM" id="SSF54373">
    <property type="entry name" value="FAD-linked reductases, C-terminal domain"/>
    <property type="match status" value="1"/>
</dbReference>
<reference evidence="13 14" key="1">
    <citation type="journal article" date="2014" name="PLoS ONE">
        <title>The first complete genome sequence of the class fimbriimonadia in the phylum armatimonadetes.</title>
        <authorList>
            <person name="Hu Z.Y."/>
            <person name="Wang Y.Z."/>
            <person name="Im W.T."/>
            <person name="Wang S.Y."/>
            <person name="Zhao G.P."/>
            <person name="Zheng H.J."/>
            <person name="Quan Z.X."/>
        </authorList>
    </citation>
    <scope>NUCLEOTIDE SEQUENCE [LARGE SCALE GENOMIC DNA]</scope>
    <source>
        <strain evidence="13">Gsoil 348</strain>
    </source>
</reference>
<evidence type="ECO:0000256" key="3">
    <source>
        <dbReference type="ARBA" id="ARBA00004744"/>
    </source>
</evidence>
<dbReference type="Gene3D" id="3.50.50.60">
    <property type="entry name" value="FAD/NAD(P)-binding domain"/>
    <property type="match status" value="1"/>
</dbReference>
<keyword evidence="14" id="KW-1185">Reference proteome</keyword>
<dbReference type="EC" id="1.3.3.15" evidence="5 11"/>
<evidence type="ECO:0000256" key="1">
    <source>
        <dbReference type="ARBA" id="ARBA00001755"/>
    </source>
</evidence>
<dbReference type="GO" id="GO:0005737">
    <property type="term" value="C:cytoplasm"/>
    <property type="evidence" value="ECO:0007669"/>
    <property type="project" value="UniProtKB-SubCell"/>
</dbReference>
<protein>
    <recommendedName>
        <fullName evidence="6 11">Coproporphyrinogen III oxidase</fullName>
        <ecNumber evidence="5 11">1.3.3.15</ecNumber>
    </recommendedName>
</protein>
<dbReference type="InterPro" id="IPR036188">
    <property type="entry name" value="FAD/NAD-bd_sf"/>
</dbReference>
<evidence type="ECO:0000313" key="14">
    <source>
        <dbReference type="Proteomes" id="UP000027982"/>
    </source>
</evidence>
<dbReference type="Pfam" id="PF01593">
    <property type="entry name" value="Amino_oxidase"/>
    <property type="match status" value="1"/>
</dbReference>
<evidence type="ECO:0000256" key="2">
    <source>
        <dbReference type="ARBA" id="ARBA00001974"/>
    </source>
</evidence>
<dbReference type="Gene3D" id="3.90.660.20">
    <property type="entry name" value="Protoporphyrinogen oxidase, mitochondrial, domain 2"/>
    <property type="match status" value="1"/>
</dbReference>
<dbReference type="eggNOG" id="COG1232">
    <property type="taxonomic scope" value="Bacteria"/>
</dbReference>
<dbReference type="InterPro" id="IPR050464">
    <property type="entry name" value="Zeta_carotene_desat/Oxidored"/>
</dbReference>
<keyword evidence="11" id="KW-0963">Cytoplasm</keyword>
<dbReference type="GO" id="GO:0004729">
    <property type="term" value="F:oxygen-dependent protoporphyrinogen oxidase activity"/>
    <property type="evidence" value="ECO:0007669"/>
    <property type="project" value="UniProtKB-UniRule"/>
</dbReference>
<dbReference type="Proteomes" id="UP000027982">
    <property type="component" value="Chromosome"/>
</dbReference>
<evidence type="ECO:0000256" key="6">
    <source>
        <dbReference type="ARBA" id="ARBA00019046"/>
    </source>
</evidence>
<organism evidence="13 14">
    <name type="scientific">Fimbriimonas ginsengisoli Gsoil 348</name>
    <dbReference type="NCBI Taxonomy" id="661478"/>
    <lineage>
        <taxon>Bacteria</taxon>
        <taxon>Bacillati</taxon>
        <taxon>Armatimonadota</taxon>
        <taxon>Fimbriimonadia</taxon>
        <taxon>Fimbriimonadales</taxon>
        <taxon>Fimbriimonadaceae</taxon>
        <taxon>Fimbriimonas</taxon>
    </lineage>
</organism>
<dbReference type="UniPathway" id="UPA00252"/>
<comment type="similarity">
    <text evidence="4 11">Belongs to the protoporphyrinogen/coproporphyrinogen oxidase family. Coproporphyrinogen III oxidase subfamily.</text>
</comment>
<comment type="catalytic activity">
    <reaction evidence="1">
        <text>coproporphyrinogen III + 3 O2 = coproporphyrin III + 3 H2O2</text>
        <dbReference type="Rhea" id="RHEA:43436"/>
        <dbReference type="ChEBI" id="CHEBI:15379"/>
        <dbReference type="ChEBI" id="CHEBI:16240"/>
        <dbReference type="ChEBI" id="CHEBI:57309"/>
        <dbReference type="ChEBI" id="CHEBI:131725"/>
        <dbReference type="EC" id="1.3.3.15"/>
    </reaction>
    <physiologicalReaction direction="left-to-right" evidence="1">
        <dbReference type="Rhea" id="RHEA:43437"/>
    </physiologicalReaction>
</comment>
<keyword evidence="8 11" id="KW-0274">FAD</keyword>
<evidence type="ECO:0000256" key="5">
    <source>
        <dbReference type="ARBA" id="ARBA00012402"/>
    </source>
</evidence>
<comment type="function">
    <text evidence="11">Involved in coproporphyrin-dependent heme b biosynthesis. Catalyzes the oxidation of coproporphyrinogen III to coproporphyrin III.</text>
</comment>
<evidence type="ECO:0000256" key="4">
    <source>
        <dbReference type="ARBA" id="ARBA00008310"/>
    </source>
</evidence>
<evidence type="ECO:0000256" key="11">
    <source>
        <dbReference type="RuleBase" id="RU364052"/>
    </source>
</evidence>
<evidence type="ECO:0000313" key="13">
    <source>
        <dbReference type="EMBL" id="AIE84310.1"/>
    </source>
</evidence>
<dbReference type="SUPFAM" id="SSF51905">
    <property type="entry name" value="FAD/NAD(P)-binding domain"/>
    <property type="match status" value="1"/>
</dbReference>
<dbReference type="GO" id="GO:0006783">
    <property type="term" value="P:heme biosynthetic process"/>
    <property type="evidence" value="ECO:0007669"/>
    <property type="project" value="UniProtKB-UniRule"/>
</dbReference>
<proteinExistence type="inferred from homology"/>
<dbReference type="NCBIfam" id="TIGR00562">
    <property type="entry name" value="proto_IX_ox"/>
    <property type="match status" value="1"/>
</dbReference>
<dbReference type="AlphaFoldDB" id="A0A068NNH1"/>
<dbReference type="HOGENOM" id="CLU_009629_3_0_0"/>
<evidence type="ECO:0000256" key="10">
    <source>
        <dbReference type="ARBA" id="ARBA00023133"/>
    </source>
</evidence>
<gene>
    <name evidence="13" type="ORF">OP10G_0942</name>
</gene>
<dbReference type="STRING" id="661478.OP10G_0942"/>
<dbReference type="EMBL" id="CP007139">
    <property type="protein sequence ID" value="AIE84310.1"/>
    <property type="molecule type" value="Genomic_DNA"/>
</dbReference>
<comment type="pathway">
    <text evidence="3 11">Porphyrin-containing compound metabolism; protoheme biosynthesis.</text>
</comment>
<dbReference type="PANTHER" id="PTHR42923">
    <property type="entry name" value="PROTOPORPHYRINOGEN OXIDASE"/>
    <property type="match status" value="1"/>
</dbReference>
<evidence type="ECO:0000256" key="7">
    <source>
        <dbReference type="ARBA" id="ARBA00022630"/>
    </source>
</evidence>
<accession>A0A068NNH1</accession>
<dbReference type="PANTHER" id="PTHR42923:SF3">
    <property type="entry name" value="PROTOPORPHYRINOGEN OXIDASE"/>
    <property type="match status" value="1"/>
</dbReference>
<comment type="cofactor">
    <cofactor evidence="2 11">
        <name>FAD</name>
        <dbReference type="ChEBI" id="CHEBI:57692"/>
    </cofactor>
</comment>
<keyword evidence="7 11" id="KW-0285">Flavoprotein</keyword>
<dbReference type="RefSeq" id="WP_052547550.1">
    <property type="nucleotide sequence ID" value="NZ_CP007139.1"/>
</dbReference>
<dbReference type="OrthoDB" id="9805195at2"/>
<sequence>MRIAIVGGGITGLAAAYDLERLTDAQIDLFEASDRLGGKLGTERLGDLIVEGGPDCFFAAKPGVFEFIQELGLEDQLIAPKQKEFAMLVGGKLHRVPAGLVRLAGPDPQAVEAATFLTERGKAEWHGRLARGYQGRPAPDEDESIRSFFTKRFGDEFTRLVAEPLLAGTHGGDAERLSMRALYPAYYQSPIAPPLERPTFLSFRSGMQSLVDALVNGLQRTQVHLNTGISAIDRPFRARMDTAAACQGFALRYRRSPIQGGTEAVEEFDCLLLAIPANHAASLAPGDLAQKLRQIPHRSSAIVTLAYRREEVGHPLDGTGFLVPPSEPGTISGATWSSEKWDGRAPGDQVLLRVFLREGHHSVEEAREAIEPLLSIQGEPLYSSIKTWPEALPQYEVGHLDRLAEIDALLAQYPRLFLAGTSFRGVGVPDCLRQGREIAKKIAETL</sequence>
<evidence type="ECO:0000256" key="8">
    <source>
        <dbReference type="ARBA" id="ARBA00022827"/>
    </source>
</evidence>
<name>A0A068NNH1_FIMGI</name>
<dbReference type="Gene3D" id="1.10.3110.10">
    <property type="entry name" value="protoporphyrinogen ix oxidase, domain 3"/>
    <property type="match status" value="1"/>
</dbReference>
<evidence type="ECO:0000259" key="12">
    <source>
        <dbReference type="Pfam" id="PF01593"/>
    </source>
</evidence>
<comment type="subcellular location">
    <subcellularLocation>
        <location evidence="11">Cytoplasm</location>
    </subcellularLocation>
</comment>
<dbReference type="InterPro" id="IPR004572">
    <property type="entry name" value="Protoporphyrinogen_oxidase"/>
</dbReference>
<dbReference type="KEGG" id="fgi:OP10G_0942"/>
<feature type="domain" description="Amine oxidase" evidence="12">
    <location>
        <begin position="10"/>
        <end position="442"/>
    </location>
</feature>
<evidence type="ECO:0000256" key="9">
    <source>
        <dbReference type="ARBA" id="ARBA00023002"/>
    </source>
</evidence>
<keyword evidence="10 11" id="KW-0350">Heme biosynthesis</keyword>
<dbReference type="InterPro" id="IPR002937">
    <property type="entry name" value="Amino_oxidase"/>
</dbReference>
<keyword evidence="9 11" id="KW-0560">Oxidoreductase</keyword>